<dbReference type="InParanoid" id="A0A409WAL9"/>
<accession>A0A409WAL9</accession>
<reference evidence="2 3" key="1">
    <citation type="journal article" date="2018" name="Evol. Lett.">
        <title>Horizontal gene cluster transfer increased hallucinogenic mushroom diversity.</title>
        <authorList>
            <person name="Reynolds H.T."/>
            <person name="Vijayakumar V."/>
            <person name="Gluck-Thaler E."/>
            <person name="Korotkin H.B."/>
            <person name="Matheny P.B."/>
            <person name="Slot J.C."/>
        </authorList>
    </citation>
    <scope>NUCLEOTIDE SEQUENCE [LARGE SCALE GENOMIC DNA]</scope>
    <source>
        <strain evidence="2 3">SRW20</strain>
    </source>
</reference>
<protein>
    <submittedName>
        <fullName evidence="2">Uncharacterized protein</fullName>
    </submittedName>
</protein>
<organism evidence="2 3">
    <name type="scientific">Gymnopilus dilepis</name>
    <dbReference type="NCBI Taxonomy" id="231916"/>
    <lineage>
        <taxon>Eukaryota</taxon>
        <taxon>Fungi</taxon>
        <taxon>Dikarya</taxon>
        <taxon>Basidiomycota</taxon>
        <taxon>Agaricomycotina</taxon>
        <taxon>Agaricomycetes</taxon>
        <taxon>Agaricomycetidae</taxon>
        <taxon>Agaricales</taxon>
        <taxon>Agaricineae</taxon>
        <taxon>Hymenogastraceae</taxon>
        <taxon>Gymnopilus</taxon>
    </lineage>
</organism>
<comment type="caution">
    <text evidence="2">The sequence shown here is derived from an EMBL/GenBank/DDBJ whole genome shotgun (WGS) entry which is preliminary data.</text>
</comment>
<evidence type="ECO:0000313" key="3">
    <source>
        <dbReference type="Proteomes" id="UP000284706"/>
    </source>
</evidence>
<dbReference type="Proteomes" id="UP000284706">
    <property type="component" value="Unassembled WGS sequence"/>
</dbReference>
<name>A0A409WAL9_9AGAR</name>
<dbReference type="AlphaFoldDB" id="A0A409WAL9"/>
<keyword evidence="3" id="KW-1185">Reference proteome</keyword>
<gene>
    <name evidence="2" type="ORF">CVT26_012531</name>
</gene>
<dbReference type="EMBL" id="NHYE01005251">
    <property type="protein sequence ID" value="PPQ75541.1"/>
    <property type="molecule type" value="Genomic_DNA"/>
</dbReference>
<sequence>MKTMIAQTTKESCGYDGVIMRVPADSVVIVKANMVRRKGLENKKRQANGTRGFEKGGNPFASRRSPPFLGKRQLQTTGV</sequence>
<proteinExistence type="predicted"/>
<evidence type="ECO:0000256" key="1">
    <source>
        <dbReference type="SAM" id="MobiDB-lite"/>
    </source>
</evidence>
<feature type="region of interest" description="Disordered" evidence="1">
    <location>
        <begin position="40"/>
        <end position="79"/>
    </location>
</feature>
<evidence type="ECO:0000313" key="2">
    <source>
        <dbReference type="EMBL" id="PPQ75541.1"/>
    </source>
</evidence>